<gene>
    <name evidence="7" type="ORF">E4L96_19425</name>
</gene>
<dbReference type="RefSeq" id="WP_135208870.1">
    <property type="nucleotide sequence ID" value="NZ_SPVF01000248.1"/>
</dbReference>
<evidence type="ECO:0000256" key="2">
    <source>
        <dbReference type="ARBA" id="ARBA00022840"/>
    </source>
</evidence>
<name>A0A4Y9RXI9_9BURK</name>
<dbReference type="InterPro" id="IPR027417">
    <property type="entry name" value="P-loop_NTPase"/>
</dbReference>
<proteinExistence type="predicted"/>
<feature type="domain" description="DNA mismatch repair proteins mutS family" evidence="6">
    <location>
        <begin position="316"/>
        <end position="490"/>
    </location>
</feature>
<evidence type="ECO:0008006" key="9">
    <source>
        <dbReference type="Google" id="ProtNLM"/>
    </source>
</evidence>
<dbReference type="SMART" id="SM00534">
    <property type="entry name" value="MUTSac"/>
    <property type="match status" value="1"/>
</dbReference>
<dbReference type="GO" id="GO:0006298">
    <property type="term" value="P:mismatch repair"/>
    <property type="evidence" value="ECO:0007669"/>
    <property type="project" value="InterPro"/>
</dbReference>
<keyword evidence="4" id="KW-0472">Membrane</keyword>
<dbReference type="OrthoDB" id="9802448at2"/>
<feature type="transmembrane region" description="Helical" evidence="4">
    <location>
        <begin position="151"/>
        <end position="180"/>
    </location>
</feature>
<dbReference type="Gene3D" id="3.40.50.300">
    <property type="entry name" value="P-loop containing nucleotide triphosphate hydrolases"/>
    <property type="match status" value="1"/>
</dbReference>
<dbReference type="AlphaFoldDB" id="A0A4Y9RXI9"/>
<keyword evidence="8" id="KW-1185">Reference proteome</keyword>
<dbReference type="SUPFAM" id="SSF52540">
    <property type="entry name" value="P-loop containing nucleoside triphosphate hydrolases"/>
    <property type="match status" value="1"/>
</dbReference>
<keyword evidence="4" id="KW-1133">Transmembrane helix</keyword>
<dbReference type="SMART" id="SM00382">
    <property type="entry name" value="AAA"/>
    <property type="match status" value="1"/>
</dbReference>
<protein>
    <recommendedName>
        <fullName evidence="9">DNA mismatch repair protein MutS</fullName>
    </recommendedName>
</protein>
<organism evidence="7 8">
    <name type="scientific">Zemynaea arenosa</name>
    <dbReference type="NCBI Taxonomy" id="2561931"/>
    <lineage>
        <taxon>Bacteria</taxon>
        <taxon>Pseudomonadati</taxon>
        <taxon>Pseudomonadota</taxon>
        <taxon>Betaproteobacteria</taxon>
        <taxon>Burkholderiales</taxon>
        <taxon>Oxalobacteraceae</taxon>
        <taxon>Telluria group</taxon>
        <taxon>Zemynaea</taxon>
    </lineage>
</organism>
<evidence type="ECO:0000256" key="3">
    <source>
        <dbReference type="ARBA" id="ARBA00023125"/>
    </source>
</evidence>
<dbReference type="GO" id="GO:0030983">
    <property type="term" value="F:mismatched DNA binding"/>
    <property type="evidence" value="ECO:0007669"/>
    <property type="project" value="InterPro"/>
</dbReference>
<dbReference type="EMBL" id="SPVF01000248">
    <property type="protein sequence ID" value="TFW13682.1"/>
    <property type="molecule type" value="Genomic_DNA"/>
</dbReference>
<reference evidence="7 8" key="1">
    <citation type="submission" date="2019-03" db="EMBL/GenBank/DDBJ databases">
        <title>Draft Genome Sequence of Massilia arenosa sp. nov., a Novel Massilia Species Isolated from a Sandy-loam Maize Soil.</title>
        <authorList>
            <person name="Raths R."/>
            <person name="Peta V."/>
            <person name="Bucking H."/>
        </authorList>
    </citation>
    <scope>NUCLEOTIDE SEQUENCE [LARGE SCALE GENOMIC DNA]</scope>
    <source>
        <strain evidence="7 8">MC02</strain>
    </source>
</reference>
<keyword evidence="1" id="KW-0547">Nucleotide-binding</keyword>
<dbReference type="Pfam" id="PF00488">
    <property type="entry name" value="MutS_V"/>
    <property type="match status" value="1"/>
</dbReference>
<keyword evidence="3" id="KW-0238">DNA-binding</keyword>
<dbReference type="InterPro" id="IPR003593">
    <property type="entry name" value="AAA+_ATPase"/>
</dbReference>
<dbReference type="GO" id="GO:0005524">
    <property type="term" value="F:ATP binding"/>
    <property type="evidence" value="ECO:0007669"/>
    <property type="project" value="UniProtKB-KW"/>
</dbReference>
<dbReference type="InterPro" id="IPR000432">
    <property type="entry name" value="DNA_mismatch_repair_MutS_C"/>
</dbReference>
<evidence type="ECO:0000313" key="8">
    <source>
        <dbReference type="Proteomes" id="UP000298438"/>
    </source>
</evidence>
<feature type="domain" description="AAA+ ATPase" evidence="5">
    <location>
        <begin position="315"/>
        <end position="454"/>
    </location>
</feature>
<dbReference type="InterPro" id="IPR045076">
    <property type="entry name" value="MutS"/>
</dbReference>
<keyword evidence="4" id="KW-0812">Transmembrane</keyword>
<evidence type="ECO:0000256" key="4">
    <source>
        <dbReference type="SAM" id="Phobius"/>
    </source>
</evidence>
<dbReference type="GO" id="GO:0005829">
    <property type="term" value="C:cytosol"/>
    <property type="evidence" value="ECO:0007669"/>
    <property type="project" value="TreeGrafter"/>
</dbReference>
<keyword evidence="2" id="KW-0067">ATP-binding</keyword>
<comment type="caution">
    <text evidence="7">The sequence shown here is derived from an EMBL/GenBank/DDBJ whole genome shotgun (WGS) entry which is preliminary data.</text>
</comment>
<evidence type="ECO:0000259" key="5">
    <source>
        <dbReference type="SMART" id="SM00382"/>
    </source>
</evidence>
<dbReference type="Proteomes" id="UP000298438">
    <property type="component" value="Unassembled WGS sequence"/>
</dbReference>
<sequence length="526" mass="57065">MPHPLSFLSTRAAKAVRGLLDVPDHAPSDYPFAPSDIAALHRATLAGGAQVDEQTWQDLMLPDCLERIAPGARTSLFGRQWLYRALRRQDGRERGLYADARALNGDPTERERQRAALSCLRSADIEVYERIAEDGPPPVLPWARWVPVPPWLLLVSLASAPWFPVAWLGVFVALVALMWFNVAQHSTIELARRRGHALAMLLRAKVRLDGDKEAAALNRALSPGVLDLAPMTKDYREWVLLAKVKHYLRWRRRVHDNRAVLRAAYNRCARAEAVLALALYIEGERTCAAQEGELQLDAVRHPLLAAGLPVSLALHGKGMFISGRNGEGKSTLLRTVGLNVALARGLGFCHADAARVPALPVYASLRNDDSLLDGESLYVAELRRARELLAAPAGLYLIDEIFRGTNHLDSVSSAAAVLNELAARGPVLVSSHNVILAALMRHRLDAVCVERGRDTVELRPGVLTETNGVPLLGAAGLGGAVLANAQRVQGWLARYLADPAEAERVLAPPAQPLASTPLTAAPAAPA</sequence>
<accession>A0A4Y9RXI9</accession>
<dbReference type="GO" id="GO:0140664">
    <property type="term" value="F:ATP-dependent DNA damage sensor activity"/>
    <property type="evidence" value="ECO:0007669"/>
    <property type="project" value="InterPro"/>
</dbReference>
<evidence type="ECO:0000313" key="7">
    <source>
        <dbReference type="EMBL" id="TFW13682.1"/>
    </source>
</evidence>
<evidence type="ECO:0000256" key="1">
    <source>
        <dbReference type="ARBA" id="ARBA00022741"/>
    </source>
</evidence>
<dbReference type="PANTHER" id="PTHR11361:SF99">
    <property type="entry name" value="DNA MISMATCH REPAIR PROTEIN"/>
    <property type="match status" value="1"/>
</dbReference>
<evidence type="ECO:0000259" key="6">
    <source>
        <dbReference type="SMART" id="SM00534"/>
    </source>
</evidence>
<dbReference type="PANTHER" id="PTHR11361">
    <property type="entry name" value="DNA MISMATCH REPAIR PROTEIN MUTS FAMILY MEMBER"/>
    <property type="match status" value="1"/>
</dbReference>